<dbReference type="EMBL" id="VWKV01000001">
    <property type="protein sequence ID" value="KAA3965630.1"/>
    <property type="molecule type" value="Genomic_DNA"/>
</dbReference>
<dbReference type="NCBIfam" id="TIGR04057">
    <property type="entry name" value="SusC_RagA_signa"/>
    <property type="match status" value="1"/>
</dbReference>
<dbReference type="SUPFAM" id="SSF56935">
    <property type="entry name" value="Porins"/>
    <property type="match status" value="1"/>
</dbReference>
<dbReference type="NCBIfam" id="TIGR04056">
    <property type="entry name" value="OMP_RagA_SusC"/>
    <property type="match status" value="1"/>
</dbReference>
<comment type="subcellular location">
    <subcellularLocation>
        <location evidence="1 8">Cell outer membrane</location>
        <topology evidence="1 8">Multi-pass membrane protein</topology>
    </subcellularLocation>
</comment>
<organism evidence="12">
    <name type="scientific">Bacteroides ovatus</name>
    <dbReference type="NCBI Taxonomy" id="28116"/>
    <lineage>
        <taxon>Bacteria</taxon>
        <taxon>Pseudomonadati</taxon>
        <taxon>Bacteroidota</taxon>
        <taxon>Bacteroidia</taxon>
        <taxon>Bacteroidales</taxon>
        <taxon>Bacteroidaceae</taxon>
        <taxon>Bacteroides</taxon>
    </lineage>
</organism>
<keyword evidence="11" id="KW-0732">Signal</keyword>
<accession>A0A641QEZ3</accession>
<dbReference type="InterPro" id="IPR036942">
    <property type="entry name" value="Beta-barrel_TonB_sf"/>
</dbReference>
<name>A0A641QEZ3_BACOV</name>
<dbReference type="Pfam" id="PF07715">
    <property type="entry name" value="Plug"/>
    <property type="match status" value="1"/>
</dbReference>
<evidence type="ECO:0000256" key="10">
    <source>
        <dbReference type="SAM" id="MobiDB-lite"/>
    </source>
</evidence>
<dbReference type="Gene3D" id="2.40.170.20">
    <property type="entry name" value="TonB-dependent receptor, beta-barrel domain"/>
    <property type="match status" value="1"/>
</dbReference>
<keyword evidence="12" id="KW-0675">Receptor</keyword>
<dbReference type="Gene3D" id="2.60.40.1120">
    <property type="entry name" value="Carboxypeptidase-like, regulatory domain"/>
    <property type="match status" value="1"/>
</dbReference>
<proteinExistence type="inferred from homology"/>
<keyword evidence="3 8" id="KW-1134">Transmembrane beta strand</keyword>
<reference evidence="12" key="1">
    <citation type="journal article" date="2019" name="Nat. Med.">
        <title>A library of human gut bacterial isolates paired with longitudinal multiomics data enables mechanistic microbiome research.</title>
        <authorList>
            <person name="Poyet M."/>
            <person name="Groussin M."/>
            <person name="Gibbons S.M."/>
            <person name="Avila-Pacheco J."/>
            <person name="Jiang X."/>
            <person name="Kearney S.M."/>
            <person name="Perrotta A.R."/>
            <person name="Berdy B."/>
            <person name="Zhao S."/>
            <person name="Lieberman T.D."/>
            <person name="Swanson P.K."/>
            <person name="Smith M."/>
            <person name="Roesemann S."/>
            <person name="Alexander J.E."/>
            <person name="Rich S.A."/>
            <person name="Livny J."/>
            <person name="Vlamakis H."/>
            <person name="Clish C."/>
            <person name="Bullock K."/>
            <person name="Deik A."/>
            <person name="Scott J."/>
            <person name="Pierce K.A."/>
            <person name="Xavier R.J."/>
            <person name="Alm E.J."/>
        </authorList>
    </citation>
    <scope>NUCLEOTIDE SEQUENCE</scope>
    <source>
        <strain evidence="12">BIOML-A154</strain>
    </source>
</reference>
<keyword evidence="2 8" id="KW-0813">Transport</keyword>
<gene>
    <name evidence="12" type="ORF">F3D74_00605</name>
</gene>
<keyword evidence="5 9" id="KW-0798">TonB box</keyword>
<keyword evidence="6 8" id="KW-0472">Membrane</keyword>
<dbReference type="GO" id="GO:0009279">
    <property type="term" value="C:cell outer membrane"/>
    <property type="evidence" value="ECO:0007669"/>
    <property type="project" value="UniProtKB-SubCell"/>
</dbReference>
<feature type="compositionally biased region" description="Polar residues" evidence="10">
    <location>
        <begin position="39"/>
        <end position="57"/>
    </location>
</feature>
<feature type="chain" id="PRO_5043501328" evidence="11">
    <location>
        <begin position="26"/>
        <end position="1012"/>
    </location>
</feature>
<dbReference type="InterPro" id="IPR039426">
    <property type="entry name" value="TonB-dep_rcpt-like"/>
</dbReference>
<feature type="region of interest" description="Disordered" evidence="10">
    <location>
        <begin position="35"/>
        <end position="61"/>
    </location>
</feature>
<sequence length="1012" mass="111598">MEVIMKNKWLLCILLMLFLPFGLFAQVASPLEKQKTETQEAPENNNEVTTNSDTTTDGDAGKTIKGVINDEQGETIIGASVIIKGEDTGTTSDMDGRFTLEAPEGAILVISYIGYHTQEVKVRKRSLLRVVLKEDNQLLDEVVVVGYGTVKKSDLTGAVSGVSNRQYKNQPVQRVENILQGRTPGVEVTATSGMPGASMKVRVRGTTSINKSSDPLYVIDGIISSSGLDGINPSDIQSMEILKDASSTAIYGSRGSNGVILITTKQGSEGKAQVTFDASVGLSTVRKQYDLLNAYEYATALNDIRGSSTISAEDLEAYKNGTKGINWTDLLTRTGITQDYRLAISGGNEKVKYLISGNVLDQEAITIMSDYKRYGIRANIDSEVKPWLTISAKLNASSLHKHNEGGANWLHVTNFSPTMELKDPETGVYNTDPYNMIGSSPYGEMIVNNSDSYSYNLNANLTLLFKIMKGLTLSVQGGYDYDNSPSYSFRSKLDSPGAINSASNTSALHNYWQNTNNLTWQKQFGDHSFTAMAVWEISRSWDSQLKGTGSNLNNESVGYWNLGNAAIRDASNSYTEFSLASGIVRANYVYKKRYFITAALRADGSSKFQGDNKWGYFPSAAIAWDIAQESFMSNQHVLDQLKLRASFGVTGNQDIAAYSTLGMLSGASYGWGTSTSSTGYWGNQFATPDITWEKTYQYDLGLDLSLGGFNITVDWFKKQTKDLLFQKQVPKYNGGGTYWVNQGKLNNTGVEMSLTTFPVKGAVTWETSLNASYVKNEVADLAGDDFVLTANYSDLGGPLQIMKPGYPMGSFYVYQWKGFDDKGANLYQKADGSLTTNPTSDDLVVKGQASPKWTVGWNNTVTWKNWTLNVFFNAATGYDRLNISRFMAASMTGVSRFITLRDAYFKGWDHVANKADALYPSLTNTDNKSYANSDFWLEDASFIKLKNISLSYRIPRRVLKFASVQLSVSAQDLFTITRYKGMDPEVYTSYDGLDYGAYPIPRTITFGAKIRF</sequence>
<comment type="caution">
    <text evidence="12">The sequence shown here is derived from an EMBL/GenBank/DDBJ whole genome shotgun (WGS) entry which is preliminary data.</text>
</comment>
<evidence type="ECO:0000256" key="11">
    <source>
        <dbReference type="SAM" id="SignalP"/>
    </source>
</evidence>
<dbReference type="FunFam" id="2.60.40.1120:FF:000003">
    <property type="entry name" value="Outer membrane protein Omp121"/>
    <property type="match status" value="1"/>
</dbReference>
<dbReference type="AlphaFoldDB" id="A0A641QEZ3"/>
<dbReference type="InterPro" id="IPR037066">
    <property type="entry name" value="Plug_dom_sf"/>
</dbReference>
<comment type="similarity">
    <text evidence="8 9">Belongs to the TonB-dependent receptor family.</text>
</comment>
<evidence type="ECO:0000256" key="8">
    <source>
        <dbReference type="PROSITE-ProRule" id="PRU01360"/>
    </source>
</evidence>
<dbReference type="InterPro" id="IPR000531">
    <property type="entry name" value="Beta-barrel_TonB"/>
</dbReference>
<dbReference type="Pfam" id="PF00593">
    <property type="entry name" value="TonB_dep_Rec_b-barrel"/>
    <property type="match status" value="1"/>
</dbReference>
<dbReference type="Gene3D" id="2.170.130.10">
    <property type="entry name" value="TonB-dependent receptor, plug domain"/>
    <property type="match status" value="1"/>
</dbReference>
<dbReference type="FunFam" id="2.170.130.10:FF:000008">
    <property type="entry name" value="SusC/RagA family TonB-linked outer membrane protein"/>
    <property type="match status" value="1"/>
</dbReference>
<evidence type="ECO:0000256" key="5">
    <source>
        <dbReference type="ARBA" id="ARBA00023077"/>
    </source>
</evidence>
<evidence type="ECO:0000256" key="2">
    <source>
        <dbReference type="ARBA" id="ARBA00022448"/>
    </source>
</evidence>
<dbReference type="InterPro" id="IPR012910">
    <property type="entry name" value="Plug_dom"/>
</dbReference>
<evidence type="ECO:0000256" key="1">
    <source>
        <dbReference type="ARBA" id="ARBA00004571"/>
    </source>
</evidence>
<keyword evidence="7 8" id="KW-0998">Cell outer membrane</keyword>
<protein>
    <submittedName>
        <fullName evidence="12">TonB-dependent receptor</fullName>
    </submittedName>
</protein>
<evidence type="ECO:0000256" key="7">
    <source>
        <dbReference type="ARBA" id="ARBA00023237"/>
    </source>
</evidence>
<dbReference type="InterPro" id="IPR023997">
    <property type="entry name" value="TonB-dep_OMP_SusC/RagA_CS"/>
</dbReference>
<dbReference type="Pfam" id="PF13715">
    <property type="entry name" value="CarbopepD_reg_2"/>
    <property type="match status" value="1"/>
</dbReference>
<dbReference type="PROSITE" id="PS52016">
    <property type="entry name" value="TONB_DEPENDENT_REC_3"/>
    <property type="match status" value="1"/>
</dbReference>
<dbReference type="InterPro" id="IPR023996">
    <property type="entry name" value="TonB-dep_OMP_SusC/RagA"/>
</dbReference>
<evidence type="ECO:0000256" key="6">
    <source>
        <dbReference type="ARBA" id="ARBA00023136"/>
    </source>
</evidence>
<evidence type="ECO:0000256" key="3">
    <source>
        <dbReference type="ARBA" id="ARBA00022452"/>
    </source>
</evidence>
<evidence type="ECO:0000256" key="9">
    <source>
        <dbReference type="RuleBase" id="RU003357"/>
    </source>
</evidence>
<dbReference type="SUPFAM" id="SSF49464">
    <property type="entry name" value="Carboxypeptidase regulatory domain-like"/>
    <property type="match status" value="1"/>
</dbReference>
<evidence type="ECO:0000313" key="12">
    <source>
        <dbReference type="EMBL" id="KAA3965630.1"/>
    </source>
</evidence>
<evidence type="ECO:0000256" key="4">
    <source>
        <dbReference type="ARBA" id="ARBA00022692"/>
    </source>
</evidence>
<feature type="signal peptide" evidence="11">
    <location>
        <begin position="1"/>
        <end position="25"/>
    </location>
</feature>
<dbReference type="InterPro" id="IPR008969">
    <property type="entry name" value="CarboxyPept-like_regulatory"/>
</dbReference>
<keyword evidence="4 8" id="KW-0812">Transmembrane</keyword>